<dbReference type="InterPro" id="IPR011990">
    <property type="entry name" value="TPR-like_helical_dom_sf"/>
</dbReference>
<protein>
    <submittedName>
        <fullName evidence="2">Uncharacterized protein</fullName>
    </submittedName>
</protein>
<evidence type="ECO:0000256" key="1">
    <source>
        <dbReference type="ARBA" id="ARBA00010244"/>
    </source>
</evidence>
<dbReference type="STRING" id="1137799.GZ78_17945"/>
<dbReference type="Pfam" id="PF07720">
    <property type="entry name" value="TPR_3"/>
    <property type="match status" value="1"/>
</dbReference>
<dbReference type="Proteomes" id="UP000028073">
    <property type="component" value="Unassembled WGS sequence"/>
</dbReference>
<dbReference type="Gene3D" id="1.25.40.10">
    <property type="entry name" value="Tetratricopeptide repeat domain"/>
    <property type="match status" value="1"/>
</dbReference>
<dbReference type="InterPro" id="IPR011716">
    <property type="entry name" value="TPR-3"/>
</dbReference>
<dbReference type="SUPFAM" id="SSF48452">
    <property type="entry name" value="TPR-like"/>
    <property type="match status" value="1"/>
</dbReference>
<accession>A0A081NGN7</accession>
<keyword evidence="3" id="KW-1185">Reference proteome</keyword>
<proteinExistence type="inferred from homology"/>
<organism evidence="2 3">
    <name type="scientific">Endozoicomonas numazuensis</name>
    <dbReference type="NCBI Taxonomy" id="1137799"/>
    <lineage>
        <taxon>Bacteria</taxon>
        <taxon>Pseudomonadati</taxon>
        <taxon>Pseudomonadota</taxon>
        <taxon>Gammaproteobacteria</taxon>
        <taxon>Oceanospirillales</taxon>
        <taxon>Endozoicomonadaceae</taxon>
        <taxon>Endozoicomonas</taxon>
    </lineage>
</organism>
<dbReference type="eggNOG" id="COG0457">
    <property type="taxonomic scope" value="Bacteria"/>
</dbReference>
<dbReference type="PRINTS" id="PR01595">
    <property type="entry name" value="SYCDCHAPRONE"/>
</dbReference>
<dbReference type="AlphaFoldDB" id="A0A081NGN7"/>
<dbReference type="EMBL" id="JOKH01000003">
    <property type="protein sequence ID" value="KEQ17610.1"/>
    <property type="molecule type" value="Genomic_DNA"/>
</dbReference>
<comment type="similarity">
    <text evidence="1">Belongs to the LcrH/SycD chaperone family.</text>
</comment>
<sequence>MSNQPFQAPDSQELATMTEYLLTGGTLAEANQMNEKALEAIYAHGYSQYQNGHFEEAARIFQYLCFYDHWNARNFICLGSCQMMLRAYGQAIKTFEYAARMDIKNPLAKVYMGDCYLALKERGIAKVIYKSALKDASKHQFSHLELTRVERLLQTFEDEQGGQS</sequence>
<evidence type="ECO:0000313" key="2">
    <source>
        <dbReference type="EMBL" id="KEQ17610.1"/>
    </source>
</evidence>
<dbReference type="OrthoDB" id="8591320at2"/>
<dbReference type="NCBIfam" id="TIGR02552">
    <property type="entry name" value="LcrH_SycD"/>
    <property type="match status" value="1"/>
</dbReference>
<gene>
    <name evidence="2" type="ORF">GZ78_17945</name>
</gene>
<dbReference type="InterPro" id="IPR005415">
    <property type="entry name" value="T3SS_Ca_resp_chp_LcrH/SycD"/>
</dbReference>
<dbReference type="RefSeq" id="WP_034838073.1">
    <property type="nucleotide sequence ID" value="NZ_JOKH01000003.1"/>
</dbReference>
<comment type="caution">
    <text evidence="2">The sequence shown here is derived from an EMBL/GenBank/DDBJ whole genome shotgun (WGS) entry which is preliminary data.</text>
</comment>
<name>A0A081NGN7_9GAMM</name>
<evidence type="ECO:0000313" key="3">
    <source>
        <dbReference type="Proteomes" id="UP000028073"/>
    </source>
</evidence>
<reference evidence="2 3" key="1">
    <citation type="submission" date="2014-06" db="EMBL/GenBank/DDBJ databases">
        <title>Whole Genome Sequences of Three Symbiotic Endozoicomonas Bacteria.</title>
        <authorList>
            <person name="Neave M.J."/>
            <person name="Apprill A."/>
            <person name="Voolstra C.R."/>
        </authorList>
    </citation>
    <scope>NUCLEOTIDE SEQUENCE [LARGE SCALE GENOMIC DNA]</scope>
    <source>
        <strain evidence="2 3">DSM 25634</strain>
    </source>
</reference>